<evidence type="ECO:0008006" key="4">
    <source>
        <dbReference type="Google" id="ProtNLM"/>
    </source>
</evidence>
<keyword evidence="1" id="KW-0175">Coiled coil</keyword>
<dbReference type="EMBL" id="FNOY01000068">
    <property type="protein sequence ID" value="SDY83937.1"/>
    <property type="molecule type" value="Genomic_DNA"/>
</dbReference>
<keyword evidence="3" id="KW-1185">Reference proteome</keyword>
<dbReference type="OrthoDB" id="5339985at2"/>
<dbReference type="Proteomes" id="UP000198640">
    <property type="component" value="Unassembled WGS sequence"/>
</dbReference>
<evidence type="ECO:0000313" key="3">
    <source>
        <dbReference type="Proteomes" id="UP000198640"/>
    </source>
</evidence>
<dbReference type="STRING" id="44576.SAMN05421881_10682"/>
<feature type="coiled-coil region" evidence="1">
    <location>
        <begin position="8"/>
        <end position="64"/>
    </location>
</feature>
<evidence type="ECO:0000256" key="1">
    <source>
        <dbReference type="SAM" id="Coils"/>
    </source>
</evidence>
<name>A0A1H3N4S1_9PROT</name>
<organism evidence="2 3">
    <name type="scientific">Nitrosomonas halophila</name>
    <dbReference type="NCBI Taxonomy" id="44576"/>
    <lineage>
        <taxon>Bacteria</taxon>
        <taxon>Pseudomonadati</taxon>
        <taxon>Pseudomonadota</taxon>
        <taxon>Betaproteobacteria</taxon>
        <taxon>Nitrosomonadales</taxon>
        <taxon>Nitrosomonadaceae</taxon>
        <taxon>Nitrosomonas</taxon>
    </lineage>
</organism>
<dbReference type="AlphaFoldDB" id="A0A1H3N4S1"/>
<dbReference type="Gene3D" id="1.20.120.20">
    <property type="entry name" value="Apolipoprotein"/>
    <property type="match status" value="1"/>
</dbReference>
<accession>A0A1H3N4S1</accession>
<proteinExistence type="predicted"/>
<dbReference type="RefSeq" id="WP_090415551.1">
    <property type="nucleotide sequence ID" value="NZ_FNOY01000068.1"/>
</dbReference>
<evidence type="ECO:0000313" key="2">
    <source>
        <dbReference type="EMBL" id="SDY83937.1"/>
    </source>
</evidence>
<gene>
    <name evidence="2" type="ORF">SAMN05421881_10682</name>
</gene>
<reference evidence="2 3" key="1">
    <citation type="submission" date="2016-10" db="EMBL/GenBank/DDBJ databases">
        <authorList>
            <person name="de Groot N.N."/>
        </authorList>
    </citation>
    <scope>NUCLEOTIDE SEQUENCE [LARGE SCALE GENOMIC DNA]</scope>
    <source>
        <strain evidence="2 3">Nm1</strain>
    </source>
</reference>
<protein>
    <recommendedName>
        <fullName evidence="4">Coiled coil domain-containing protein</fullName>
    </recommendedName>
</protein>
<sequence length="100" mass="11347">MTTKESYKQKIEAEIEVAQAKLAELKAEAKGAAADARIHYDQKIEELEHKIDTAKGRLKELGEASEETWEHLKDKVEHAWDTLSHSVQDATAKLKSKFKD</sequence>